<accession>A0A197K8J6</accession>
<dbReference type="STRING" id="1314771.A0A197K8J6"/>
<reference evidence="6 7" key="1">
    <citation type="submission" date="2016-05" db="EMBL/GenBank/DDBJ databases">
        <title>Genome sequencing reveals origins of a unique bacterial endosymbiosis in the earliest lineages of terrestrial Fungi.</title>
        <authorList>
            <consortium name="DOE Joint Genome Institute"/>
            <person name="Uehling J."/>
            <person name="Gryganskyi A."/>
            <person name="Hameed K."/>
            <person name="Tschaplinski T."/>
            <person name="Misztal P."/>
            <person name="Wu S."/>
            <person name="Desiro A."/>
            <person name="Vande Pol N."/>
            <person name="Du Z.-Y."/>
            <person name="Zienkiewicz A."/>
            <person name="Zienkiewicz K."/>
            <person name="Morin E."/>
            <person name="Tisserant E."/>
            <person name="Splivallo R."/>
            <person name="Hainaut M."/>
            <person name="Henrissat B."/>
            <person name="Ohm R."/>
            <person name="Kuo A."/>
            <person name="Yan J."/>
            <person name="Lipzen A."/>
            <person name="Nolan M."/>
            <person name="Labutti K."/>
            <person name="Barry K."/>
            <person name="Goldstein A."/>
            <person name="Labbe J."/>
            <person name="Schadt C."/>
            <person name="Tuskan G."/>
            <person name="Grigoriev I."/>
            <person name="Martin F."/>
            <person name="Vilgalys R."/>
            <person name="Bonito G."/>
        </authorList>
    </citation>
    <scope>NUCLEOTIDE SEQUENCE [LARGE SCALE GENOMIC DNA]</scope>
    <source>
        <strain evidence="6 7">AG-77</strain>
    </source>
</reference>
<dbReference type="InterPro" id="IPR004045">
    <property type="entry name" value="Glutathione_S-Trfase_N"/>
</dbReference>
<gene>
    <name evidence="6" type="ORF">K457DRAFT_153228</name>
</gene>
<dbReference type="AlphaFoldDB" id="A0A197K8J6"/>
<dbReference type="InterPro" id="IPR050213">
    <property type="entry name" value="GST_superfamily"/>
</dbReference>
<evidence type="ECO:0000259" key="4">
    <source>
        <dbReference type="PROSITE" id="PS50404"/>
    </source>
</evidence>
<dbReference type="SUPFAM" id="SSF47616">
    <property type="entry name" value="GST C-terminal domain-like"/>
    <property type="match status" value="1"/>
</dbReference>
<keyword evidence="7" id="KW-1185">Reference proteome</keyword>
<dbReference type="PANTHER" id="PTHR11571">
    <property type="entry name" value="GLUTATHIONE S-TRANSFERASE"/>
    <property type="match status" value="1"/>
</dbReference>
<dbReference type="EC" id="2.5.1.18" evidence="1"/>
<dbReference type="SUPFAM" id="SSF52833">
    <property type="entry name" value="Thioredoxin-like"/>
    <property type="match status" value="1"/>
</dbReference>
<keyword evidence="2" id="KW-0808">Transferase</keyword>
<evidence type="ECO:0000256" key="2">
    <source>
        <dbReference type="ARBA" id="ARBA00022679"/>
    </source>
</evidence>
<protein>
    <recommendedName>
        <fullName evidence="1">glutathione transferase</fullName>
        <ecNumber evidence="1">2.5.1.18</ecNumber>
    </recommendedName>
</protein>
<dbReference type="EMBL" id="KV442023">
    <property type="protein sequence ID" value="OAQ32734.1"/>
    <property type="molecule type" value="Genomic_DNA"/>
</dbReference>
<dbReference type="PROSITE" id="PS50404">
    <property type="entry name" value="GST_NTER"/>
    <property type="match status" value="1"/>
</dbReference>
<dbReference type="Gene3D" id="1.20.1050.10">
    <property type="match status" value="1"/>
</dbReference>
<feature type="domain" description="GST N-terminal" evidence="4">
    <location>
        <begin position="27"/>
        <end position="117"/>
    </location>
</feature>
<evidence type="ECO:0000313" key="7">
    <source>
        <dbReference type="Proteomes" id="UP000078512"/>
    </source>
</evidence>
<dbReference type="InterPro" id="IPR004046">
    <property type="entry name" value="GST_C"/>
</dbReference>
<dbReference type="OrthoDB" id="414243at2759"/>
<dbReference type="InterPro" id="IPR040079">
    <property type="entry name" value="Glutathione_S-Trfase"/>
</dbReference>
<dbReference type="Gene3D" id="3.40.30.10">
    <property type="entry name" value="Glutaredoxin"/>
    <property type="match status" value="1"/>
</dbReference>
<dbReference type="InterPro" id="IPR010987">
    <property type="entry name" value="Glutathione-S-Trfase_C-like"/>
</dbReference>
<feature type="domain" description="GST C-terminal" evidence="5">
    <location>
        <begin position="119"/>
        <end position="252"/>
    </location>
</feature>
<dbReference type="Proteomes" id="UP000078512">
    <property type="component" value="Unassembled WGS sequence"/>
</dbReference>
<dbReference type="InterPro" id="IPR036249">
    <property type="entry name" value="Thioredoxin-like_sf"/>
</dbReference>
<sequence>MSKVARRPFITDVSIEKSIQILADPNVSYKLLYWDIFSVGATSRELLAYGNVKWSNERIPISSDEQDKEDPWEDGKIPTPFGVVPVLKIVSPENEEVIVAESMVIEQYLAKKFNLLGNNEWETLTINALYSNIHFFLERALTKMTWVIPERRKRGLEIFLKHFLPEFIADHEMHLKANGSNGFYVGDRLSLADIHLANVIDHFAHLPVAHLIMPSFEKSELISKVRANVENHPSIAAWRASEEWESLRQGSFVCYKKTAPPAEDLQAFATKEE</sequence>
<dbReference type="GO" id="GO:0004364">
    <property type="term" value="F:glutathione transferase activity"/>
    <property type="evidence" value="ECO:0007669"/>
    <property type="project" value="UniProtKB-EC"/>
</dbReference>
<evidence type="ECO:0000256" key="1">
    <source>
        <dbReference type="ARBA" id="ARBA00012452"/>
    </source>
</evidence>
<dbReference type="Pfam" id="PF14497">
    <property type="entry name" value="GST_C_3"/>
    <property type="match status" value="1"/>
</dbReference>
<name>A0A197K8J6_9FUNG</name>
<dbReference type="InterPro" id="IPR036282">
    <property type="entry name" value="Glutathione-S-Trfase_C_sf"/>
</dbReference>
<comment type="catalytic activity">
    <reaction evidence="3">
        <text>RX + glutathione = an S-substituted glutathione + a halide anion + H(+)</text>
        <dbReference type="Rhea" id="RHEA:16437"/>
        <dbReference type="ChEBI" id="CHEBI:15378"/>
        <dbReference type="ChEBI" id="CHEBI:16042"/>
        <dbReference type="ChEBI" id="CHEBI:17792"/>
        <dbReference type="ChEBI" id="CHEBI:57925"/>
        <dbReference type="ChEBI" id="CHEBI:90779"/>
        <dbReference type="EC" id="2.5.1.18"/>
    </reaction>
</comment>
<organism evidence="6 7">
    <name type="scientific">Linnemannia elongata AG-77</name>
    <dbReference type="NCBI Taxonomy" id="1314771"/>
    <lineage>
        <taxon>Eukaryota</taxon>
        <taxon>Fungi</taxon>
        <taxon>Fungi incertae sedis</taxon>
        <taxon>Mucoromycota</taxon>
        <taxon>Mortierellomycotina</taxon>
        <taxon>Mortierellomycetes</taxon>
        <taxon>Mortierellales</taxon>
        <taxon>Mortierellaceae</taxon>
        <taxon>Linnemannia</taxon>
    </lineage>
</organism>
<evidence type="ECO:0000313" key="6">
    <source>
        <dbReference type="EMBL" id="OAQ32734.1"/>
    </source>
</evidence>
<dbReference type="SFLD" id="SFLDS00019">
    <property type="entry name" value="Glutathione_Transferase_(cytos"/>
    <property type="match status" value="1"/>
</dbReference>
<dbReference type="PANTHER" id="PTHR11571:SF224">
    <property type="entry name" value="HEMATOPOIETIC PROSTAGLANDIN D SYNTHASE"/>
    <property type="match status" value="1"/>
</dbReference>
<proteinExistence type="predicted"/>
<evidence type="ECO:0000256" key="3">
    <source>
        <dbReference type="ARBA" id="ARBA00047960"/>
    </source>
</evidence>
<evidence type="ECO:0000259" key="5">
    <source>
        <dbReference type="PROSITE" id="PS50405"/>
    </source>
</evidence>
<dbReference type="PROSITE" id="PS50405">
    <property type="entry name" value="GST_CTER"/>
    <property type="match status" value="1"/>
</dbReference>
<dbReference type="GO" id="GO:0006749">
    <property type="term" value="P:glutathione metabolic process"/>
    <property type="evidence" value="ECO:0007669"/>
    <property type="project" value="TreeGrafter"/>
</dbReference>